<feature type="domain" description="Cation/H+ exchanger transmembrane" evidence="11">
    <location>
        <begin position="8"/>
        <end position="386"/>
    </location>
</feature>
<organism evidence="12 13">
    <name type="scientific">Metabacillus litoralis</name>
    <dbReference type="NCBI Taxonomy" id="152268"/>
    <lineage>
        <taxon>Bacteria</taxon>
        <taxon>Bacillati</taxon>
        <taxon>Bacillota</taxon>
        <taxon>Bacilli</taxon>
        <taxon>Bacillales</taxon>
        <taxon>Bacillaceae</taxon>
        <taxon>Metabacillus</taxon>
    </lineage>
</organism>
<keyword evidence="6" id="KW-0915">Sodium</keyword>
<accession>A0A5C6VQP7</accession>
<dbReference type="Gene3D" id="6.10.140.1330">
    <property type="match status" value="1"/>
</dbReference>
<comment type="subcellular location">
    <subcellularLocation>
        <location evidence="1">Cell membrane</location>
        <topology evidence="1">Multi-pass membrane protein</topology>
    </subcellularLocation>
</comment>
<feature type="transmembrane region" description="Helical" evidence="10">
    <location>
        <begin position="270"/>
        <end position="290"/>
    </location>
</feature>
<keyword evidence="4 10" id="KW-0812">Transmembrane</keyword>
<feature type="transmembrane region" description="Helical" evidence="10">
    <location>
        <begin position="296"/>
        <end position="320"/>
    </location>
</feature>
<dbReference type="GO" id="GO:0098719">
    <property type="term" value="P:sodium ion import across plasma membrane"/>
    <property type="evidence" value="ECO:0007669"/>
    <property type="project" value="TreeGrafter"/>
</dbReference>
<comment type="caution">
    <text evidence="12">The sequence shown here is derived from an EMBL/GenBank/DDBJ whole genome shotgun (WGS) entry which is preliminary data.</text>
</comment>
<evidence type="ECO:0000256" key="1">
    <source>
        <dbReference type="ARBA" id="ARBA00004651"/>
    </source>
</evidence>
<feature type="transmembrane region" description="Helical" evidence="10">
    <location>
        <begin position="54"/>
        <end position="73"/>
    </location>
</feature>
<keyword evidence="3" id="KW-1003">Cell membrane</keyword>
<feature type="transmembrane region" description="Helical" evidence="10">
    <location>
        <begin position="225"/>
        <end position="250"/>
    </location>
</feature>
<dbReference type="GO" id="GO:0051453">
    <property type="term" value="P:regulation of intracellular pH"/>
    <property type="evidence" value="ECO:0007669"/>
    <property type="project" value="TreeGrafter"/>
</dbReference>
<keyword evidence="13" id="KW-1185">Reference proteome</keyword>
<keyword evidence="8 10" id="KW-0472">Membrane</keyword>
<dbReference type="Proteomes" id="UP000321363">
    <property type="component" value="Unassembled WGS sequence"/>
</dbReference>
<evidence type="ECO:0000256" key="8">
    <source>
        <dbReference type="ARBA" id="ARBA00023136"/>
    </source>
</evidence>
<evidence type="ECO:0000256" key="9">
    <source>
        <dbReference type="ARBA" id="ARBA00023201"/>
    </source>
</evidence>
<evidence type="ECO:0000313" key="13">
    <source>
        <dbReference type="Proteomes" id="UP000321363"/>
    </source>
</evidence>
<evidence type="ECO:0000259" key="11">
    <source>
        <dbReference type="Pfam" id="PF00999"/>
    </source>
</evidence>
<feature type="transmembrane region" description="Helical" evidence="10">
    <location>
        <begin position="156"/>
        <end position="174"/>
    </location>
</feature>
<dbReference type="InterPro" id="IPR006153">
    <property type="entry name" value="Cation/H_exchanger_TM"/>
</dbReference>
<dbReference type="AlphaFoldDB" id="A0A5C6VQP7"/>
<evidence type="ECO:0000256" key="7">
    <source>
        <dbReference type="ARBA" id="ARBA00023065"/>
    </source>
</evidence>
<feature type="transmembrane region" description="Helical" evidence="10">
    <location>
        <begin position="362"/>
        <end position="385"/>
    </location>
</feature>
<evidence type="ECO:0000256" key="4">
    <source>
        <dbReference type="ARBA" id="ARBA00022692"/>
    </source>
</evidence>
<evidence type="ECO:0000256" key="5">
    <source>
        <dbReference type="ARBA" id="ARBA00022989"/>
    </source>
</evidence>
<gene>
    <name evidence="12" type="ORF">FS935_19845</name>
</gene>
<dbReference type="PANTHER" id="PTHR10110">
    <property type="entry name" value="SODIUM/HYDROGEN EXCHANGER"/>
    <property type="match status" value="1"/>
</dbReference>
<dbReference type="PANTHER" id="PTHR10110:SF86">
    <property type="entry name" value="SODIUM_HYDROGEN EXCHANGER 7"/>
    <property type="match status" value="1"/>
</dbReference>
<evidence type="ECO:0000256" key="10">
    <source>
        <dbReference type="SAM" id="Phobius"/>
    </source>
</evidence>
<name>A0A5C6VQP7_9BACI</name>
<dbReference type="GO" id="GO:0005886">
    <property type="term" value="C:plasma membrane"/>
    <property type="evidence" value="ECO:0007669"/>
    <property type="project" value="UniProtKB-SubCell"/>
</dbReference>
<keyword evidence="9" id="KW-0739">Sodium transport</keyword>
<keyword evidence="2" id="KW-0813">Transport</keyword>
<feature type="transmembrane region" description="Helical" evidence="10">
    <location>
        <begin position="28"/>
        <end position="45"/>
    </location>
</feature>
<feature type="transmembrane region" description="Helical" evidence="10">
    <location>
        <begin position="332"/>
        <end position="350"/>
    </location>
</feature>
<dbReference type="GO" id="GO:0015386">
    <property type="term" value="F:potassium:proton antiporter activity"/>
    <property type="evidence" value="ECO:0007669"/>
    <property type="project" value="TreeGrafter"/>
</dbReference>
<dbReference type="Pfam" id="PF00999">
    <property type="entry name" value="Na_H_Exchanger"/>
    <property type="match status" value="1"/>
</dbReference>
<keyword evidence="5 10" id="KW-1133">Transmembrane helix</keyword>
<evidence type="ECO:0000256" key="6">
    <source>
        <dbReference type="ARBA" id="ARBA00023053"/>
    </source>
</evidence>
<feature type="transmembrane region" description="Helical" evidence="10">
    <location>
        <begin position="186"/>
        <end position="205"/>
    </location>
</feature>
<feature type="transmembrane region" description="Helical" evidence="10">
    <location>
        <begin position="79"/>
        <end position="105"/>
    </location>
</feature>
<dbReference type="GO" id="GO:0015385">
    <property type="term" value="F:sodium:proton antiporter activity"/>
    <property type="evidence" value="ECO:0007669"/>
    <property type="project" value="InterPro"/>
</dbReference>
<sequence>MSSHQIILLVFIGYIVFAIDKKKEAFPVPVVLLLLGISFSFIPYFSDLKITKEIIFDWFLPAVLFVSAYQFPISDFKKYFKVITVLGTFGLIGMFLLLGVSLYGISGFFTQLSFLECLLLAIILMPTDPVSVVPILKKSSKSSKVADVVEGESMLNDGTSLVLFTVVLGMLVTGESFSFINFVSEFFLVSLGGIGIGVIFGWFVLKGLHLTSHSQYKVMVSITLAYGSFYIAEHFHFSGVLASVASGIIFSWKLGQSEEETELRRSLDGFWEVIDPTILSILFIVIGIQATQHLSLAYWEFILLIFVLTLLVRFIVLKVIFKPISYFTLNEISLITWSGLKGTMSIVFILSLKANSVGINDLLISLSFGVVVLSLVIQSVFIYPLSNKLKS</sequence>
<dbReference type="OrthoDB" id="9809206at2"/>
<dbReference type="InterPro" id="IPR018422">
    <property type="entry name" value="Cation/H_exchanger_CPA1"/>
</dbReference>
<dbReference type="RefSeq" id="WP_146950387.1">
    <property type="nucleotide sequence ID" value="NZ_VOQF01000016.1"/>
</dbReference>
<keyword evidence="7" id="KW-0406">Ion transport</keyword>
<dbReference type="EMBL" id="VOQF01000016">
    <property type="protein sequence ID" value="TXC85758.1"/>
    <property type="molecule type" value="Genomic_DNA"/>
</dbReference>
<proteinExistence type="predicted"/>
<evidence type="ECO:0000256" key="2">
    <source>
        <dbReference type="ARBA" id="ARBA00022448"/>
    </source>
</evidence>
<evidence type="ECO:0000256" key="3">
    <source>
        <dbReference type="ARBA" id="ARBA00022475"/>
    </source>
</evidence>
<evidence type="ECO:0000313" key="12">
    <source>
        <dbReference type="EMBL" id="TXC85758.1"/>
    </source>
</evidence>
<protein>
    <submittedName>
        <fullName evidence="12">Sodium:proton antiporter</fullName>
    </submittedName>
</protein>
<reference evidence="12 13" key="1">
    <citation type="journal article" date="2005" name="Int. J. Syst. Evol. Microbiol.">
        <title>Bacillus litoralis sp. nov., isolated from a tidal flat of the Yellow Sea in Korea.</title>
        <authorList>
            <person name="Yoon J.H."/>
            <person name="Oh T.K."/>
        </authorList>
    </citation>
    <scope>NUCLEOTIDE SEQUENCE [LARGE SCALE GENOMIC DNA]</scope>
    <source>
        <strain evidence="12 13">SW-211</strain>
    </source>
</reference>